<keyword evidence="2" id="KW-1133">Transmembrane helix</keyword>
<keyword evidence="2" id="KW-0812">Transmembrane</keyword>
<name>A0A1E7JMB7_9ACTN</name>
<evidence type="ECO:0000313" key="3">
    <source>
        <dbReference type="EMBL" id="OEU89017.1"/>
    </source>
</evidence>
<feature type="transmembrane region" description="Helical" evidence="2">
    <location>
        <begin position="21"/>
        <end position="41"/>
    </location>
</feature>
<dbReference type="AlphaFoldDB" id="A0A1E7JMB7"/>
<feature type="region of interest" description="Disordered" evidence="1">
    <location>
        <begin position="111"/>
        <end position="154"/>
    </location>
</feature>
<evidence type="ECO:0000313" key="4">
    <source>
        <dbReference type="Proteomes" id="UP000176087"/>
    </source>
</evidence>
<dbReference type="EMBL" id="LJGT01000039">
    <property type="protein sequence ID" value="OEU89017.1"/>
    <property type="molecule type" value="Genomic_DNA"/>
</dbReference>
<dbReference type="InterPro" id="IPR046151">
    <property type="entry name" value="DUF6153"/>
</dbReference>
<organism evidence="3 4">
    <name type="scientific">Streptomyces abyssalis</name>
    <dbReference type="NCBI Taxonomy" id="933944"/>
    <lineage>
        <taxon>Bacteria</taxon>
        <taxon>Bacillati</taxon>
        <taxon>Actinomycetota</taxon>
        <taxon>Actinomycetes</taxon>
        <taxon>Kitasatosporales</taxon>
        <taxon>Streptomycetaceae</taxon>
        <taxon>Streptomyces</taxon>
    </lineage>
</organism>
<dbReference type="Proteomes" id="UP000176087">
    <property type="component" value="Unassembled WGS sequence"/>
</dbReference>
<proteinExistence type="predicted"/>
<sequence length="164" mass="16087">MTPVISGRPAVSPARALRARALGLPLLVMAVLFGLLAMHGLGATPPREGHPHGAAQHSSATAADGHGGTHAGGPARHGHNSPPLAESQHTAQADACECGGADGHVSHADATCSATGTSGAPSMDGPAASTAPGPQPASGLAGCRSRTGGERAPPSLHQLQLLRI</sequence>
<evidence type="ECO:0000256" key="1">
    <source>
        <dbReference type="SAM" id="MobiDB-lite"/>
    </source>
</evidence>
<comment type="caution">
    <text evidence="3">The sequence shown here is derived from an EMBL/GenBank/DDBJ whole genome shotgun (WGS) entry which is preliminary data.</text>
</comment>
<reference evidence="3 4" key="1">
    <citation type="journal article" date="2016" name="Front. Microbiol.">
        <title>Comparative Genomics Analysis of Streptomyces Species Reveals Their Adaptation to the Marine Environment and Their Diversity at the Genomic Level.</title>
        <authorList>
            <person name="Tian X."/>
            <person name="Zhang Z."/>
            <person name="Yang T."/>
            <person name="Chen M."/>
            <person name="Li J."/>
            <person name="Chen F."/>
            <person name="Yang J."/>
            <person name="Li W."/>
            <person name="Zhang B."/>
            <person name="Zhang Z."/>
            <person name="Wu J."/>
            <person name="Zhang C."/>
            <person name="Long L."/>
            <person name="Xiao J."/>
        </authorList>
    </citation>
    <scope>NUCLEOTIDE SEQUENCE [LARGE SCALE GENOMIC DNA]</scope>
    <source>
        <strain evidence="3 4">SCSIO 10390</strain>
    </source>
</reference>
<keyword evidence="4" id="KW-1185">Reference proteome</keyword>
<accession>A0A1E7JMB7</accession>
<evidence type="ECO:0000256" key="2">
    <source>
        <dbReference type="SAM" id="Phobius"/>
    </source>
</evidence>
<dbReference type="Pfam" id="PF19650">
    <property type="entry name" value="DUF6153"/>
    <property type="match status" value="1"/>
</dbReference>
<protein>
    <submittedName>
        <fullName evidence="3">Uncharacterized protein</fullName>
    </submittedName>
</protein>
<feature type="region of interest" description="Disordered" evidence="1">
    <location>
        <begin position="44"/>
        <end position="89"/>
    </location>
</feature>
<gene>
    <name evidence="3" type="ORF">AN215_14790</name>
</gene>
<keyword evidence="2" id="KW-0472">Membrane</keyword>